<reference evidence="1" key="1">
    <citation type="submission" date="2020-04" db="EMBL/GenBank/DDBJ databases">
        <title>A chromosome-scale assembly and high-density genetic map of the yellow drum (Nibea albiflora) genome.</title>
        <authorList>
            <person name="Xu D."/>
            <person name="Zhang W."/>
            <person name="Chen R."/>
            <person name="Tan P."/>
            <person name="Wang L."/>
            <person name="Song H."/>
            <person name="Tian L."/>
            <person name="Zhu Q."/>
            <person name="Wang B."/>
        </authorList>
    </citation>
    <scope>NUCLEOTIDE SEQUENCE</scope>
    <source>
        <strain evidence="1">ZJHYS-2018</strain>
    </source>
</reference>
<comment type="caution">
    <text evidence="1">The sequence shown here is derived from an EMBL/GenBank/DDBJ whole genome shotgun (WGS) entry which is preliminary data.</text>
</comment>
<protein>
    <submittedName>
        <fullName evidence="1">Tropomyosin beta chain</fullName>
    </submittedName>
</protein>
<organism evidence="1 2">
    <name type="scientific">Nibea albiflora</name>
    <name type="common">Yellow drum</name>
    <name type="synonym">Corvina albiflora</name>
    <dbReference type="NCBI Taxonomy" id="240163"/>
    <lineage>
        <taxon>Eukaryota</taxon>
        <taxon>Metazoa</taxon>
        <taxon>Chordata</taxon>
        <taxon>Craniata</taxon>
        <taxon>Vertebrata</taxon>
        <taxon>Euteleostomi</taxon>
        <taxon>Actinopterygii</taxon>
        <taxon>Neopterygii</taxon>
        <taxon>Teleostei</taxon>
        <taxon>Neoteleostei</taxon>
        <taxon>Acanthomorphata</taxon>
        <taxon>Eupercaria</taxon>
        <taxon>Sciaenidae</taxon>
        <taxon>Nibea</taxon>
    </lineage>
</organism>
<dbReference type="Proteomes" id="UP000805704">
    <property type="component" value="Chromosome 15"/>
</dbReference>
<evidence type="ECO:0000313" key="1">
    <source>
        <dbReference type="EMBL" id="KAG8011007.1"/>
    </source>
</evidence>
<accession>A0ACB7F9Z2</accession>
<gene>
    <name evidence="1" type="primary">TPM2</name>
    <name evidence="1" type="ORF">GBF38_019946</name>
</gene>
<keyword evidence="2" id="KW-1185">Reference proteome</keyword>
<proteinExistence type="predicted"/>
<dbReference type="EMBL" id="CM024803">
    <property type="protein sequence ID" value="KAG8011007.1"/>
    <property type="molecule type" value="Genomic_DNA"/>
</dbReference>
<sequence length="1157" mass="130517">MEAIKKKMQMLKLDKENAIDRAEQAEGDKKGAEDKCKQLEEELLGLQKKLKGVEDELDKYSESLKDAQEKLEQAEKKAADLVEEELDRAQERLATALQKLEEAEKAADESERGMKVIENRATKDEEKMEIQEMQLKEAKHIAEEADRKYEEVARKLVILEGDLERSEERAEVAEAKSGDLEEELKNVTNNLKSLEAQAEKYSQKEDKYEEEIKVLTDKLKEAETRAEFAERSVAKLEKTIDDLEEKLAQAKEENLDMHQLRLVIIMESARLLLLACLASALPTRGVSHLLIAPQSPVLEIGINFMATCMIFNTSEVTADDLDWKLSKTIVPKEQYTKINSSALNVTIRITTENSEWLFCLCKEKPGYVSLNKGKFIHGIFLRKGYRPEKPENLSCIALQDKTVISNIISCMWDPVGRQTTEVPTTYTLNVKVIHGDQRNNSTSGNSSQVTLDVFPHHMNMEIWVEAHNTLGRIESEHLKEESGWFVKTNPPSNVIIISEESFPTSVLINWTHPIAEAYLKLIYKIRFCTQGSQSWTDVPLVDTAKDIQSFRLQNLQPDTVYVVQVSCKNTRPDHGYWSNWSTNATKKTPEDKPSSKPELWKFHVSNGDNKNERVQIICKDPVVTNGKIIRFEIKIQDLEDKGKNGSWKLESIPVNTSEANSSSRQHILKEIHLVDKKSIIVHVSAFNSAGQSPEAVLVIPAKELAPVEELKVWPHEGQLQLEWKPPKSRPVSEYVVEWVSGDQRDWQWETRNTRHTFIKGTLEKFVCYNVSVYPIYNHGYIGKAASQEAFLEQEVPLDGPTITLIDKGSNNAELAWTEIPKHSRRGFITHYTIFYTSGTETRAIKVPANVTSYTLRSLTQNTKYDAWIQVSTIKGSTRGINHTFTTLKYAPGEIEGIVVGVSLGFLFIVLMTMLLCIYKKDVIKKNFWPRIPNPGESTIGNWSPDYPLKAETPKENCLSGISVLDVDVCDGKCVFEEDKASLPLKKDKYLSEEHSSGIGGSSCMSSPRQSVSDSDEGGDMADTTASTVQYSSVVASSGYKGQTPSSQPQQAIFSRSESTQPLLDSEENPDMLLQEGSRQSQRFLRQACFTHTAQNKNSTDPADSNQLEMEHQEVLEPLDFCPLEEDSEQTTPADSADWLSEAPVSSYMPQLGGYRPQ</sequence>
<name>A0ACB7F9Z2_NIBAL</name>
<evidence type="ECO:0000313" key="2">
    <source>
        <dbReference type="Proteomes" id="UP000805704"/>
    </source>
</evidence>